<dbReference type="InterPro" id="IPR016181">
    <property type="entry name" value="Acyl_CoA_acyltransferase"/>
</dbReference>
<dbReference type="EMBL" id="CP025938">
    <property type="protein sequence ID" value="AUS07244.1"/>
    <property type="molecule type" value="Genomic_DNA"/>
</dbReference>
<keyword evidence="3" id="KW-1185">Reference proteome</keyword>
<dbReference type="PROSITE" id="PS51186">
    <property type="entry name" value="GNAT"/>
    <property type="match status" value="1"/>
</dbReference>
<dbReference type="GO" id="GO:0016747">
    <property type="term" value="F:acyltransferase activity, transferring groups other than amino-acyl groups"/>
    <property type="evidence" value="ECO:0007669"/>
    <property type="project" value="InterPro"/>
</dbReference>
<evidence type="ECO:0000313" key="2">
    <source>
        <dbReference type="EMBL" id="AUS07244.1"/>
    </source>
</evidence>
<sequence>MNPSKFQIKQISAQETYKVRLPVLRPGKPVTSCIFEGDDLESTIHIGIYLEDSTIGICSFFKNKHPLILDKQQYQLRGMAVLEAYQGMGIGNKVLHYGEALLQSQNITTIWCNARKVATPFYEKCGYQIFGKPFNIPDIGTHYTMQKLL</sequence>
<evidence type="ECO:0000259" key="1">
    <source>
        <dbReference type="PROSITE" id="PS51186"/>
    </source>
</evidence>
<proteinExistence type="predicted"/>
<dbReference type="Pfam" id="PF00583">
    <property type="entry name" value="Acetyltransf_1"/>
    <property type="match status" value="1"/>
</dbReference>
<dbReference type="KEGG" id="taj:C1A40_02640"/>
<dbReference type="CDD" id="cd04301">
    <property type="entry name" value="NAT_SF"/>
    <property type="match status" value="1"/>
</dbReference>
<accession>A0A2I7SN14</accession>
<dbReference type="AlphaFoldDB" id="A0A2I7SN14"/>
<dbReference type="OrthoDB" id="2352823at2"/>
<name>A0A2I7SN14_9FLAO</name>
<dbReference type="Gene3D" id="3.40.630.30">
    <property type="match status" value="1"/>
</dbReference>
<reference evidence="3" key="1">
    <citation type="submission" date="2018-01" db="EMBL/GenBank/DDBJ databases">
        <title>Complete genome of Tamlana sp. UJ94.</title>
        <authorList>
            <person name="Jung J."/>
            <person name="Chung D."/>
            <person name="Bae S.S."/>
            <person name="Baek K."/>
        </authorList>
    </citation>
    <scope>NUCLEOTIDE SEQUENCE [LARGE SCALE GENOMIC DNA]</scope>
    <source>
        <strain evidence="3">UJ94</strain>
    </source>
</reference>
<dbReference type="RefSeq" id="WP_102997118.1">
    <property type="nucleotide sequence ID" value="NZ_CP025938.1"/>
</dbReference>
<dbReference type="SUPFAM" id="SSF55729">
    <property type="entry name" value="Acyl-CoA N-acyltransferases (Nat)"/>
    <property type="match status" value="1"/>
</dbReference>
<protein>
    <submittedName>
        <fullName evidence="2">GNAT family N-acetyltransferase</fullName>
    </submittedName>
</protein>
<dbReference type="Proteomes" id="UP000236592">
    <property type="component" value="Chromosome"/>
</dbReference>
<keyword evidence="2" id="KW-0808">Transferase</keyword>
<gene>
    <name evidence="2" type="ORF">C1A40_02640</name>
</gene>
<organism evidence="2 3">
    <name type="scientific">Pseudotamlana carrageenivorans</name>
    <dbReference type="NCBI Taxonomy" id="2069432"/>
    <lineage>
        <taxon>Bacteria</taxon>
        <taxon>Pseudomonadati</taxon>
        <taxon>Bacteroidota</taxon>
        <taxon>Flavobacteriia</taxon>
        <taxon>Flavobacteriales</taxon>
        <taxon>Flavobacteriaceae</taxon>
        <taxon>Pseudotamlana</taxon>
    </lineage>
</organism>
<dbReference type="InterPro" id="IPR000182">
    <property type="entry name" value="GNAT_dom"/>
</dbReference>
<evidence type="ECO:0000313" key="3">
    <source>
        <dbReference type="Proteomes" id="UP000236592"/>
    </source>
</evidence>
<feature type="domain" description="N-acetyltransferase" evidence="1">
    <location>
        <begin position="1"/>
        <end position="149"/>
    </location>
</feature>